<dbReference type="AlphaFoldDB" id="A0A8H4RTD4"/>
<dbReference type="EMBL" id="JAAMPI010000168">
    <property type="protein sequence ID" value="KAF4634675.1"/>
    <property type="molecule type" value="Genomic_DNA"/>
</dbReference>
<comment type="caution">
    <text evidence="1">The sequence shown here is derived from an EMBL/GenBank/DDBJ whole genome shotgun (WGS) entry which is preliminary data.</text>
</comment>
<dbReference type="OrthoDB" id="5427059at2759"/>
<evidence type="ECO:0000313" key="2">
    <source>
        <dbReference type="Proteomes" id="UP000566819"/>
    </source>
</evidence>
<accession>A0A8H4RTD4</accession>
<proteinExistence type="predicted"/>
<protein>
    <submittedName>
        <fullName evidence="1">Uncharacterized protein</fullName>
    </submittedName>
</protein>
<reference evidence="1 2" key="1">
    <citation type="submission" date="2020-03" db="EMBL/GenBank/DDBJ databases">
        <title>Draft Genome Sequence of Cudoniella acicularis.</title>
        <authorList>
            <person name="Buettner E."/>
            <person name="Kellner H."/>
        </authorList>
    </citation>
    <scope>NUCLEOTIDE SEQUENCE [LARGE SCALE GENOMIC DNA]</scope>
    <source>
        <strain evidence="1 2">DSM 108380</strain>
    </source>
</reference>
<dbReference type="Proteomes" id="UP000566819">
    <property type="component" value="Unassembled WGS sequence"/>
</dbReference>
<sequence length="364" mass="43061">MEFHNKFKGLRLLDEDHHEQEEQCDNSSAKQVNFSTYSPPFMFEGLPTEIIISVAENLKDIPTLENLIRSSPVHYNVYRNYQRQILISIFRASTDSEMLYEAKAVYLASLIPYQTPDRKDSIKSFIEKYQVEREEPTNLLSLDKEALHSISKNIVLILNPSPTKPMSKNEKRRITKAFYQIELFHELFHPYVEEYSFYPMDLPTIIPVCNQFLFFFSIFPDWEVAEMECIEIWLNGRCRRFIAQCSKHIAKSKPSNQNNPWARKLYNHREFDGDCDYMLFHGLSTFHTLNKAITVDDLLRLLPKGPRWNRFGMSFTLAVARYERNLRITQEGRGDYTLRNDEEGPNYAWDRFSYRVCHELTNTE</sequence>
<evidence type="ECO:0000313" key="1">
    <source>
        <dbReference type="EMBL" id="KAF4634675.1"/>
    </source>
</evidence>
<keyword evidence="2" id="KW-1185">Reference proteome</keyword>
<name>A0A8H4RTD4_9HELO</name>
<organism evidence="1 2">
    <name type="scientific">Cudoniella acicularis</name>
    <dbReference type="NCBI Taxonomy" id="354080"/>
    <lineage>
        <taxon>Eukaryota</taxon>
        <taxon>Fungi</taxon>
        <taxon>Dikarya</taxon>
        <taxon>Ascomycota</taxon>
        <taxon>Pezizomycotina</taxon>
        <taxon>Leotiomycetes</taxon>
        <taxon>Helotiales</taxon>
        <taxon>Tricladiaceae</taxon>
        <taxon>Cudoniella</taxon>
    </lineage>
</organism>
<gene>
    <name evidence="1" type="ORF">G7Y89_g3429</name>
</gene>